<accession>A0A542Z969</accession>
<reference evidence="6 7" key="1">
    <citation type="submission" date="2019-06" db="EMBL/GenBank/DDBJ databases">
        <title>Sequencing the genomes of 1000 actinobacteria strains.</title>
        <authorList>
            <person name="Klenk H.-P."/>
        </authorList>
    </citation>
    <scope>NUCLEOTIDE SEQUENCE [LARGE SCALE GENOMIC DNA]</scope>
    <source>
        <strain evidence="6 7">DSM 18082</strain>
    </source>
</reference>
<evidence type="ECO:0000313" key="6">
    <source>
        <dbReference type="EMBL" id="TQL56889.1"/>
    </source>
</evidence>
<evidence type="ECO:0000256" key="3">
    <source>
        <dbReference type="SAM" id="Phobius"/>
    </source>
</evidence>
<comment type="similarity">
    <text evidence="1">Belongs to the LytR/CpsA/Psr (LCP) family.</text>
</comment>
<dbReference type="EMBL" id="VFOQ01000002">
    <property type="protein sequence ID" value="TQL56889.1"/>
    <property type="molecule type" value="Genomic_DNA"/>
</dbReference>
<dbReference type="PANTHER" id="PTHR33392:SF6">
    <property type="entry name" value="POLYISOPRENYL-TEICHOIC ACID--PEPTIDOGLYCAN TEICHOIC ACID TRANSFERASE TAGU"/>
    <property type="match status" value="1"/>
</dbReference>
<evidence type="ECO:0000256" key="1">
    <source>
        <dbReference type="ARBA" id="ARBA00006068"/>
    </source>
</evidence>
<keyword evidence="3" id="KW-0812">Transmembrane</keyword>
<protein>
    <submittedName>
        <fullName evidence="6">LytR family transcriptional attenuator</fullName>
    </submittedName>
</protein>
<keyword evidence="7" id="KW-1185">Reference proteome</keyword>
<dbReference type="Pfam" id="PF13399">
    <property type="entry name" value="LytR_C"/>
    <property type="match status" value="1"/>
</dbReference>
<feature type="region of interest" description="Disordered" evidence="2">
    <location>
        <begin position="336"/>
        <end position="364"/>
    </location>
</feature>
<evidence type="ECO:0000259" key="5">
    <source>
        <dbReference type="Pfam" id="PF13399"/>
    </source>
</evidence>
<dbReference type="Gene3D" id="3.40.630.190">
    <property type="entry name" value="LCP protein"/>
    <property type="match status" value="1"/>
</dbReference>
<dbReference type="PANTHER" id="PTHR33392">
    <property type="entry name" value="POLYISOPRENYL-TEICHOIC ACID--PEPTIDOGLYCAN TEICHOIC ACID TRANSFERASE TAGU"/>
    <property type="match status" value="1"/>
</dbReference>
<gene>
    <name evidence="6" type="ORF">FB474_3653</name>
</gene>
<keyword evidence="3" id="KW-1133">Transmembrane helix</keyword>
<dbReference type="OrthoDB" id="9782542at2"/>
<feature type="transmembrane region" description="Helical" evidence="3">
    <location>
        <begin position="20"/>
        <end position="37"/>
    </location>
</feature>
<evidence type="ECO:0000256" key="2">
    <source>
        <dbReference type="SAM" id="MobiDB-lite"/>
    </source>
</evidence>
<evidence type="ECO:0000313" key="7">
    <source>
        <dbReference type="Proteomes" id="UP000319514"/>
    </source>
</evidence>
<comment type="caution">
    <text evidence="6">The sequence shown here is derived from an EMBL/GenBank/DDBJ whole genome shotgun (WGS) entry which is preliminary data.</text>
</comment>
<keyword evidence="3" id="KW-0472">Membrane</keyword>
<dbReference type="Proteomes" id="UP000319514">
    <property type="component" value="Unassembled WGS sequence"/>
</dbReference>
<dbReference type="AlphaFoldDB" id="A0A542Z969"/>
<proteinExistence type="inferred from homology"/>
<feature type="domain" description="Cell envelope-related transcriptional attenuator" evidence="4">
    <location>
        <begin position="98"/>
        <end position="253"/>
    </location>
</feature>
<dbReference type="RefSeq" id="WP_141790254.1">
    <property type="nucleotide sequence ID" value="NZ_BAAAKX010000015.1"/>
</dbReference>
<dbReference type="InterPro" id="IPR004474">
    <property type="entry name" value="LytR_CpsA_psr"/>
</dbReference>
<sequence length="499" mass="52598">MRAEGRRAHRHPLLRRGAIIGAALMAVVLVLGLLAYIKLNGNIHHLDLAGQLGSRPKAQATRDKQTDLPPMNILVMGSDTRNLGTNAFGTSAEVGGARSDTTLLVHLAADRKSAIVVSIPRDSMVKGPVSCKNKSNDMATWEVQQFNSFFSAGGPACTLRTVEQNTGIRIDHFMVINFLGFESMVDALGAVPVCVPQAVNDPLSGLKLPKGRSEVSGRQALAFVRARYTLGDGSDLSRIDRQQAFLSSMVQTATSSGTLLRPDKLFRFLDAATKSLTTDPGLGNLNSLREVAMSVQGLPSSQIRFLTVPVEPYTANQARVQWTDKASALWDAIAKDEPLPGTGKPPAGTPAPATSPTPAPTSEPLIVTPDKIHVSVINDSGVPGIARQDAGDLQLQGFQIEGFKTGSNRHSGVIVSYSPSKADSARTVAAAFPGAELRQDDLLGETIEVSVGTGSPQVVAVPNRIGTTPLPSRSAAATAPSATPTFKARAADADICSLH</sequence>
<organism evidence="6 7">
    <name type="scientific">Oryzihumus leptocrescens</name>
    <dbReference type="NCBI Taxonomy" id="297536"/>
    <lineage>
        <taxon>Bacteria</taxon>
        <taxon>Bacillati</taxon>
        <taxon>Actinomycetota</taxon>
        <taxon>Actinomycetes</taxon>
        <taxon>Micrococcales</taxon>
        <taxon>Intrasporangiaceae</taxon>
        <taxon>Oryzihumus</taxon>
    </lineage>
</organism>
<dbReference type="Gene3D" id="3.30.70.2390">
    <property type="match status" value="1"/>
</dbReference>
<evidence type="ECO:0000259" key="4">
    <source>
        <dbReference type="Pfam" id="PF03816"/>
    </source>
</evidence>
<feature type="compositionally biased region" description="Pro residues" evidence="2">
    <location>
        <begin position="347"/>
        <end position="361"/>
    </location>
</feature>
<dbReference type="Pfam" id="PF03816">
    <property type="entry name" value="LytR_cpsA_psr"/>
    <property type="match status" value="1"/>
</dbReference>
<dbReference type="InterPro" id="IPR050922">
    <property type="entry name" value="LytR/CpsA/Psr_CW_biosynth"/>
</dbReference>
<dbReference type="InterPro" id="IPR027381">
    <property type="entry name" value="LytR/CpsA/Psr_C"/>
</dbReference>
<dbReference type="NCBIfam" id="TIGR00350">
    <property type="entry name" value="lytR_cpsA_psr"/>
    <property type="match status" value="1"/>
</dbReference>
<name>A0A542Z969_9MICO</name>
<feature type="domain" description="LytR/CpsA/Psr regulator C-terminal" evidence="5">
    <location>
        <begin position="372"/>
        <end position="453"/>
    </location>
</feature>